<feature type="transmembrane region" description="Helical" evidence="1">
    <location>
        <begin position="169"/>
        <end position="190"/>
    </location>
</feature>
<sequence>MTQERRPLPDLVPGQLRGFRQFELRHDGLYPLVHTEFGPWGSPLERAACDGADGHAAPAAACRCGLYGWYLPGSATVALGRANAVVAAQGRCILGDRGFRAAAAHIDAVALPAMVRTNPRAARRARTMLAARYPGTVVYDSTRRMLRHYPPDDVSALGIRPPRDRSRGYRAGTVALWCALVLPMYALFVLPHDAIAGTVARWWPVVLLLVVAWQAGMVWLLGRLLSLQVSNPGGHPSS</sequence>
<keyword evidence="1" id="KW-0812">Transmembrane</keyword>
<dbReference type="RefSeq" id="WP_216940357.1">
    <property type="nucleotide sequence ID" value="NZ_CP077062.1"/>
</dbReference>
<reference evidence="2" key="1">
    <citation type="submission" date="2021-06" db="EMBL/GenBank/DDBJ databases">
        <title>Complete genome sequence of Nocardioides sp. G188.</title>
        <authorList>
            <person name="Im W.-T."/>
        </authorList>
    </citation>
    <scope>NUCLEOTIDE SEQUENCE</scope>
    <source>
        <strain evidence="2">G188</strain>
    </source>
</reference>
<dbReference type="Proteomes" id="UP000683575">
    <property type="component" value="Chromosome"/>
</dbReference>
<evidence type="ECO:0000313" key="2">
    <source>
        <dbReference type="EMBL" id="QWZ08688.1"/>
    </source>
</evidence>
<dbReference type="KEGG" id="nps:KRR39_02175"/>
<feature type="transmembrane region" description="Helical" evidence="1">
    <location>
        <begin position="202"/>
        <end position="221"/>
    </location>
</feature>
<keyword evidence="3" id="KW-1185">Reference proteome</keyword>
<protein>
    <submittedName>
        <fullName evidence="2">Uncharacterized protein</fullName>
    </submittedName>
</protein>
<dbReference type="AlphaFoldDB" id="A0A975T0M6"/>
<dbReference type="EMBL" id="CP077062">
    <property type="protein sequence ID" value="QWZ08688.1"/>
    <property type="molecule type" value="Genomic_DNA"/>
</dbReference>
<gene>
    <name evidence="2" type="ORF">KRR39_02175</name>
</gene>
<keyword evidence="1" id="KW-1133">Transmembrane helix</keyword>
<accession>A0A975T0M6</accession>
<evidence type="ECO:0000313" key="3">
    <source>
        <dbReference type="Proteomes" id="UP000683575"/>
    </source>
</evidence>
<proteinExistence type="predicted"/>
<evidence type="ECO:0000256" key="1">
    <source>
        <dbReference type="SAM" id="Phobius"/>
    </source>
</evidence>
<keyword evidence="1" id="KW-0472">Membrane</keyword>
<organism evidence="2 3">
    <name type="scientific">Nocardioides panacis</name>
    <dbReference type="NCBI Taxonomy" id="2849501"/>
    <lineage>
        <taxon>Bacteria</taxon>
        <taxon>Bacillati</taxon>
        <taxon>Actinomycetota</taxon>
        <taxon>Actinomycetes</taxon>
        <taxon>Propionibacteriales</taxon>
        <taxon>Nocardioidaceae</taxon>
        <taxon>Nocardioides</taxon>
    </lineage>
</organism>
<name>A0A975T0M6_9ACTN</name>